<dbReference type="Proteomes" id="UP000266723">
    <property type="component" value="Unassembled WGS sequence"/>
</dbReference>
<proteinExistence type="predicted"/>
<evidence type="ECO:0000313" key="1">
    <source>
        <dbReference type="EMBL" id="KAF3594092.1"/>
    </source>
</evidence>
<reference evidence="1 2" key="1">
    <citation type="journal article" date="2020" name="BMC Genomics">
        <title>Intraspecific diversification of the crop wild relative Brassica cretica Lam. using demographic model selection.</title>
        <authorList>
            <person name="Kioukis A."/>
            <person name="Michalopoulou V.A."/>
            <person name="Briers L."/>
            <person name="Pirintsos S."/>
            <person name="Studholme D.J."/>
            <person name="Pavlidis P."/>
            <person name="Sarris P.F."/>
        </authorList>
    </citation>
    <scope>NUCLEOTIDE SEQUENCE [LARGE SCALE GENOMIC DNA]</scope>
    <source>
        <strain evidence="2">cv. PFS-1207/04</strain>
    </source>
</reference>
<comment type="caution">
    <text evidence="1">The sequence shown here is derived from an EMBL/GenBank/DDBJ whole genome shotgun (WGS) entry which is preliminary data.</text>
</comment>
<protein>
    <submittedName>
        <fullName evidence="1">Uncharacterized protein</fullName>
    </submittedName>
</protein>
<accession>A0ABQ7EAJ9</accession>
<dbReference type="EMBL" id="QGKV02000299">
    <property type="protein sequence ID" value="KAF3594092.1"/>
    <property type="molecule type" value="Genomic_DNA"/>
</dbReference>
<gene>
    <name evidence="1" type="ORF">DY000_02027719</name>
</gene>
<name>A0ABQ7EAJ9_BRACR</name>
<keyword evidence="2" id="KW-1185">Reference proteome</keyword>
<organism evidence="1 2">
    <name type="scientific">Brassica cretica</name>
    <name type="common">Mustard</name>
    <dbReference type="NCBI Taxonomy" id="69181"/>
    <lineage>
        <taxon>Eukaryota</taxon>
        <taxon>Viridiplantae</taxon>
        <taxon>Streptophyta</taxon>
        <taxon>Embryophyta</taxon>
        <taxon>Tracheophyta</taxon>
        <taxon>Spermatophyta</taxon>
        <taxon>Magnoliopsida</taxon>
        <taxon>eudicotyledons</taxon>
        <taxon>Gunneridae</taxon>
        <taxon>Pentapetalae</taxon>
        <taxon>rosids</taxon>
        <taxon>malvids</taxon>
        <taxon>Brassicales</taxon>
        <taxon>Brassicaceae</taxon>
        <taxon>Brassiceae</taxon>
        <taxon>Brassica</taxon>
    </lineage>
</organism>
<sequence>MASPSSLGEQACKYVRYSVVALEKILSSLYVPKPMRYGGFRGTPPSEKLKNDVDIHSTRYFRCCLIEAMRCSHLDCCLKM</sequence>
<evidence type="ECO:0000313" key="2">
    <source>
        <dbReference type="Proteomes" id="UP000266723"/>
    </source>
</evidence>